<reference evidence="4 5" key="1">
    <citation type="submission" date="2020-04" db="EMBL/GenBank/DDBJ databases">
        <authorList>
            <person name="De Canck E."/>
        </authorList>
    </citation>
    <scope>NUCLEOTIDE SEQUENCE [LARGE SCALE GENOMIC DNA]</scope>
    <source>
        <strain evidence="4 5">LMG 28138</strain>
    </source>
</reference>
<dbReference type="PANTHER" id="PTHR30420:SF1">
    <property type="entry name" value="ARGININE N-SUCCINYLTRANSFERASE"/>
    <property type="match status" value="1"/>
</dbReference>
<dbReference type="SUPFAM" id="SSF55729">
    <property type="entry name" value="Acyl-CoA N-acyltransferases (Nat)"/>
    <property type="match status" value="1"/>
</dbReference>
<evidence type="ECO:0000256" key="1">
    <source>
        <dbReference type="ARBA" id="ARBA00022503"/>
    </source>
</evidence>
<evidence type="ECO:0000313" key="5">
    <source>
        <dbReference type="Proteomes" id="UP000494115"/>
    </source>
</evidence>
<dbReference type="InterPro" id="IPR017650">
    <property type="entry name" value="Arginine_N-succinylTrfase"/>
</dbReference>
<gene>
    <name evidence="4" type="primary">astA</name>
    <name evidence="4" type="ORF">LMG28138_01969</name>
</gene>
<organism evidence="4 5">
    <name type="scientific">Pararobbsia alpina</name>
    <dbReference type="NCBI Taxonomy" id="621374"/>
    <lineage>
        <taxon>Bacteria</taxon>
        <taxon>Pseudomonadati</taxon>
        <taxon>Pseudomonadota</taxon>
        <taxon>Betaproteobacteria</taxon>
        <taxon>Burkholderiales</taxon>
        <taxon>Burkholderiaceae</taxon>
        <taxon>Pararobbsia</taxon>
    </lineage>
</organism>
<name>A0A6S7BDJ0_9BURK</name>
<evidence type="ECO:0000256" key="3">
    <source>
        <dbReference type="ARBA" id="ARBA00023315"/>
    </source>
</evidence>
<keyword evidence="5" id="KW-1185">Reference proteome</keyword>
<keyword evidence="1" id="KW-0056">Arginine metabolism</keyword>
<dbReference type="NCBIfam" id="TIGR03244">
    <property type="entry name" value="arg_catab_AstA"/>
    <property type="match status" value="1"/>
</dbReference>
<dbReference type="Pfam" id="PF04958">
    <property type="entry name" value="AstA"/>
    <property type="match status" value="1"/>
</dbReference>
<dbReference type="Gene3D" id="2.40.40.20">
    <property type="match status" value="1"/>
</dbReference>
<keyword evidence="2 4" id="KW-0808">Transferase</keyword>
<dbReference type="InterPro" id="IPR007041">
    <property type="entry name" value="Arg_succinylTrfase_AstA/AruG"/>
</dbReference>
<dbReference type="InterPro" id="IPR016181">
    <property type="entry name" value="Acyl_CoA_acyltransferase"/>
</dbReference>
<dbReference type="EMBL" id="CADIKM010000006">
    <property type="protein sequence ID" value="CAB3785151.1"/>
    <property type="molecule type" value="Genomic_DNA"/>
</dbReference>
<evidence type="ECO:0000313" key="4">
    <source>
        <dbReference type="EMBL" id="CAB3785151.1"/>
    </source>
</evidence>
<protein>
    <submittedName>
        <fullName evidence="4">Arginine N-succinyltransferase</fullName>
        <ecNumber evidence="4">2.3.1.109</ecNumber>
    </submittedName>
</protein>
<proteinExistence type="predicted"/>
<dbReference type="AlphaFoldDB" id="A0A6S7BDJ0"/>
<dbReference type="NCBIfam" id="TIGR03243">
    <property type="entry name" value="arg_catab_AOST"/>
    <property type="match status" value="1"/>
</dbReference>
<dbReference type="GO" id="GO:0008791">
    <property type="term" value="F:arginine N-succinyltransferase activity"/>
    <property type="evidence" value="ECO:0007669"/>
    <property type="project" value="UniProtKB-EC"/>
</dbReference>
<dbReference type="RefSeq" id="WP_175104556.1">
    <property type="nucleotide sequence ID" value="NZ_CADIKM010000006.1"/>
</dbReference>
<dbReference type="Proteomes" id="UP000494115">
    <property type="component" value="Unassembled WGS sequence"/>
</dbReference>
<evidence type="ECO:0000256" key="2">
    <source>
        <dbReference type="ARBA" id="ARBA00022679"/>
    </source>
</evidence>
<sequence>MMVVRNARQSDLEAVLSLANETGPGLTTLKPDRAALGARIDRALRTVRGEAKLFEQGYLFVMEDSTNGDIVGVCGLEASVGLELPFYNYRVSTVVHASKELNVWSRTSLLTISHDLTGYAELCSLFLSPRARASGAGGLLSRSRFMFIAQFQERFPQRICAEMRGYFDEHGESPFWRALGSHFYQIDFNAADYLSAQGKKAFIAELMPRHPVYVQLLPEAAQASIGVTHADTLPARRMLESEGLRYENHVDIFDAGPVLECHVSDLRTVRASRVLRVGAVDEDTSELRCLVSNLALVEFRVIAVSARTDGSSIALSAAQAAALNVSLGGEVRVLAQATPAATAAGLHS</sequence>
<keyword evidence="3 4" id="KW-0012">Acyltransferase</keyword>
<dbReference type="Gene3D" id="3.40.630.30">
    <property type="match status" value="1"/>
</dbReference>
<accession>A0A6S7BDJ0</accession>
<dbReference type="PANTHER" id="PTHR30420">
    <property type="entry name" value="N-SUCCINYLARGININE DIHYDROLASE"/>
    <property type="match status" value="1"/>
</dbReference>
<dbReference type="GO" id="GO:0006527">
    <property type="term" value="P:L-arginine catabolic process"/>
    <property type="evidence" value="ECO:0007669"/>
    <property type="project" value="InterPro"/>
</dbReference>
<dbReference type="EC" id="2.3.1.109" evidence="4"/>